<keyword evidence="4" id="KW-1185">Reference proteome</keyword>
<evidence type="ECO:0000313" key="3">
    <source>
        <dbReference type="EMBL" id="CEJ06690.1"/>
    </source>
</evidence>
<gene>
    <name evidence="3" type="ORF">DEACI_1139</name>
    <name evidence="2" type="ORF">DEACI_1209</name>
</gene>
<dbReference type="SUPFAM" id="SSF48557">
    <property type="entry name" value="L-aspartase-like"/>
    <property type="match status" value="1"/>
</dbReference>
<evidence type="ECO:0000313" key="4">
    <source>
        <dbReference type="Proteomes" id="UP001071230"/>
    </source>
</evidence>
<dbReference type="InterPro" id="IPR008948">
    <property type="entry name" value="L-Aspartase-like"/>
</dbReference>
<protein>
    <submittedName>
        <fullName evidence="2">Fumarase/histidase, N-terminal</fullName>
    </submittedName>
    <submittedName>
        <fullName evidence="3">Histidine ammonia-lyase</fullName>
        <ecNumber evidence="3">4.3.1.3</ecNumber>
    </submittedName>
</protein>
<sequence length="539" mass="58802">MTDGSQRERLILNGKDLTLKDIVRAARGIETEPGRFPEVRLSSEAAARLREVRQYIEENWLRPDAPTIYGFNSGVGKLKDTHIPPEVNDAFQKLMIESHCSGIGEAAPEEVVRATMLIRANALAKGVSGVRIQVVERLVEMLNRGVHPVIPLLGSVGASGDLAPMAHLVSALVGHPEAEVFYRGERLSAQEGLQRAGMEATFTMKAKDVLGMINGCTFTLGMAVLAAYDARRITALADIACALSMEAMRGEMGAFDPRIQEARNHPGQMETAANIRRLLAGSQWTTDTARKIKLKDEVRDGAWQPRVQDAYALRCVPQVHGAVLDVLAFVEQILVREANAATDNPLMFMEEDGEYTGLSGGNFHGEYLAFAMDFLTVAVHELGDISERRSARLLDPTMSYGLPRNLVGTTVGLNTGFTLAQCSAAALVSENKTLCFPASADSIPTKSNQEDHVSMSTWAARKAQMVIKNLFKILGIEILCAAQGISCIEEQLAGLHLAPATQKVYDRLRQDVPATGDDRYMNKQMRLAIALAENDAFLQ</sequence>
<dbReference type="EMBL" id="LR746496">
    <property type="protein sequence ID" value="CAA7600556.1"/>
    <property type="molecule type" value="Genomic_DNA"/>
</dbReference>
<dbReference type="EC" id="4.3.1.3" evidence="3"/>
<dbReference type="EMBL" id="CDGJ01000032">
    <property type="protein sequence ID" value="CEJ06690.1"/>
    <property type="molecule type" value="Genomic_DNA"/>
</dbReference>
<organism evidence="2">
    <name type="scientific">Acididesulfobacillus acetoxydans</name>
    <dbReference type="NCBI Taxonomy" id="1561005"/>
    <lineage>
        <taxon>Bacteria</taxon>
        <taxon>Bacillati</taxon>
        <taxon>Bacillota</taxon>
        <taxon>Clostridia</taxon>
        <taxon>Eubacteriales</taxon>
        <taxon>Peptococcaceae</taxon>
        <taxon>Acididesulfobacillus</taxon>
    </lineage>
</organism>
<dbReference type="Proteomes" id="UP001071230">
    <property type="component" value="Unassembled WGS sequence"/>
</dbReference>
<proteinExistence type="predicted"/>
<dbReference type="InterPro" id="IPR001106">
    <property type="entry name" value="Aromatic_Lyase"/>
</dbReference>
<dbReference type="Proteomes" id="UP000836597">
    <property type="component" value="Chromosome"/>
</dbReference>
<reference evidence="3" key="1">
    <citation type="submission" date="2014-11" db="EMBL/GenBank/DDBJ databases">
        <authorList>
            <person name="Hornung B.V."/>
        </authorList>
    </citation>
    <scope>NUCLEOTIDE SEQUENCE</scope>
    <source>
        <strain evidence="3">INE</strain>
    </source>
</reference>
<dbReference type="Gene3D" id="1.10.275.10">
    <property type="entry name" value="Fumarase/aspartase (N-terminal domain)"/>
    <property type="match status" value="1"/>
</dbReference>
<dbReference type="PANTHER" id="PTHR10362">
    <property type="entry name" value="HISTIDINE AMMONIA-LYASE"/>
    <property type="match status" value="1"/>
</dbReference>
<dbReference type="Pfam" id="PF00221">
    <property type="entry name" value="Lyase_aromatic"/>
    <property type="match status" value="1"/>
</dbReference>
<keyword evidence="1 3" id="KW-0456">Lyase</keyword>
<reference evidence="2" key="2">
    <citation type="submission" date="2020-01" db="EMBL/GenBank/DDBJ databases">
        <authorList>
            <person name="Hornung B."/>
        </authorList>
    </citation>
    <scope>NUCLEOTIDE SEQUENCE</scope>
    <source>
        <strain evidence="2">PacBioINE</strain>
    </source>
</reference>
<accession>A0A8S0XAZ0</accession>
<dbReference type="NCBIfam" id="NF006871">
    <property type="entry name" value="PRK09367.1"/>
    <property type="match status" value="1"/>
</dbReference>
<dbReference type="AlphaFoldDB" id="A0A8S0XAZ0"/>
<dbReference type="InterPro" id="IPR024083">
    <property type="entry name" value="Fumarase/histidase_N"/>
</dbReference>
<name>A0A8S0XAZ0_9FIRM</name>
<evidence type="ECO:0000313" key="2">
    <source>
        <dbReference type="EMBL" id="CAA7600556.1"/>
    </source>
</evidence>
<dbReference type="RefSeq" id="WP_240984213.1">
    <property type="nucleotide sequence ID" value="NZ_CDGJ01000032.1"/>
</dbReference>
<dbReference type="KEGG" id="aacx:DEACI_1209"/>
<dbReference type="CDD" id="cd00332">
    <property type="entry name" value="PAL-HAL"/>
    <property type="match status" value="1"/>
</dbReference>
<evidence type="ECO:0000256" key="1">
    <source>
        <dbReference type="ARBA" id="ARBA00023239"/>
    </source>
</evidence>
<dbReference type="Gene3D" id="1.20.200.10">
    <property type="entry name" value="Fumarase/aspartase (Central domain)"/>
    <property type="match status" value="1"/>
</dbReference>
<dbReference type="GO" id="GO:0004397">
    <property type="term" value="F:histidine ammonia-lyase activity"/>
    <property type="evidence" value="ECO:0007669"/>
    <property type="project" value="UniProtKB-EC"/>
</dbReference>